<evidence type="ECO:0000313" key="2">
    <source>
        <dbReference type="Proteomes" id="UP000184031"/>
    </source>
</evidence>
<name>A0A1M6X6P6_9FLAO</name>
<dbReference type="Proteomes" id="UP000184031">
    <property type="component" value="Unassembled WGS sequence"/>
</dbReference>
<comment type="caution">
    <text evidence="1">The sequence shown here is derived from an EMBL/GenBank/DDBJ whole genome shotgun (WGS) entry which is preliminary data.</text>
</comment>
<sequence>MYALPKSGYCCLSLGMVEIHVDYFMNGLNPNYVL</sequence>
<proteinExistence type="predicted"/>
<reference evidence="1 2" key="1">
    <citation type="submission" date="2016-11" db="EMBL/GenBank/DDBJ databases">
        <authorList>
            <person name="Varghese N."/>
            <person name="Submissions S."/>
        </authorList>
    </citation>
    <scope>NUCLEOTIDE SEQUENCE [LARGE SCALE GENOMIC DNA]</scope>
    <source>
        <strain evidence="1 2">CGMCC 1.12174</strain>
    </source>
</reference>
<organism evidence="1 2">
    <name type="scientific">Flagellimonas taeanensis</name>
    <dbReference type="NCBI Taxonomy" id="1005926"/>
    <lineage>
        <taxon>Bacteria</taxon>
        <taxon>Pseudomonadati</taxon>
        <taxon>Bacteroidota</taxon>
        <taxon>Flavobacteriia</taxon>
        <taxon>Flavobacteriales</taxon>
        <taxon>Flavobacteriaceae</taxon>
        <taxon>Flagellimonas</taxon>
    </lineage>
</organism>
<evidence type="ECO:0000313" key="1">
    <source>
        <dbReference type="EMBL" id="SHL01485.1"/>
    </source>
</evidence>
<accession>A0A1M6X6P6</accession>
<protein>
    <submittedName>
        <fullName evidence="1">Uncharacterized protein</fullName>
    </submittedName>
</protein>
<dbReference type="EMBL" id="FRAT01000006">
    <property type="protein sequence ID" value="SHL01485.1"/>
    <property type="molecule type" value="Genomic_DNA"/>
</dbReference>
<gene>
    <name evidence="1" type="ORF">SAMN05216293_2457</name>
</gene>
<dbReference type="AlphaFoldDB" id="A0A1M6X6P6"/>